<comment type="caution">
    <text evidence="2">The sequence shown here is derived from an EMBL/GenBank/DDBJ whole genome shotgun (WGS) entry which is preliminary data.</text>
</comment>
<keyword evidence="1" id="KW-1133">Transmembrane helix</keyword>
<keyword evidence="3" id="KW-1185">Reference proteome</keyword>
<evidence type="ECO:0000313" key="2">
    <source>
        <dbReference type="EMBL" id="KAK9766643.1"/>
    </source>
</evidence>
<name>A0ABR2WYP7_9FUNG</name>
<evidence type="ECO:0000256" key="1">
    <source>
        <dbReference type="SAM" id="Phobius"/>
    </source>
</evidence>
<feature type="transmembrane region" description="Helical" evidence="1">
    <location>
        <begin position="7"/>
        <end position="30"/>
    </location>
</feature>
<proteinExistence type="predicted"/>
<feature type="transmembrane region" description="Helical" evidence="1">
    <location>
        <begin position="61"/>
        <end position="82"/>
    </location>
</feature>
<sequence length="191" mass="22709">MRKINKSFYFPIFFLSLQVVALITVTVYYYRLLPSTVPFFYDHGGNAVAIRPKNLFFSLQLLVFLVVCVVLLLLAGLSLSVLPMRCLQPFVKINNCEDHERTLREFGCKTILWTCVFIAQFLIETYLVNFEMARRKSPEIFYWFWIAVGFFLIEMTGLIIYRCYRHYCFDQQRLRQEEPCPVDSGDLWYQK</sequence>
<accession>A0ABR2WYP7</accession>
<keyword evidence="1" id="KW-0812">Transmembrane</keyword>
<dbReference type="Proteomes" id="UP001479436">
    <property type="component" value="Unassembled WGS sequence"/>
</dbReference>
<evidence type="ECO:0000313" key="3">
    <source>
        <dbReference type="Proteomes" id="UP001479436"/>
    </source>
</evidence>
<dbReference type="EMBL" id="JASJQH010000138">
    <property type="protein sequence ID" value="KAK9766643.1"/>
    <property type="molecule type" value="Genomic_DNA"/>
</dbReference>
<keyword evidence="1" id="KW-0472">Membrane</keyword>
<feature type="transmembrane region" description="Helical" evidence="1">
    <location>
        <begin position="110"/>
        <end position="128"/>
    </location>
</feature>
<reference evidence="2 3" key="1">
    <citation type="submission" date="2023-04" db="EMBL/GenBank/DDBJ databases">
        <title>Genome of Basidiobolus ranarum AG-B5.</title>
        <authorList>
            <person name="Stajich J.E."/>
            <person name="Carter-House D."/>
            <person name="Gryganskyi A."/>
        </authorList>
    </citation>
    <scope>NUCLEOTIDE SEQUENCE [LARGE SCALE GENOMIC DNA]</scope>
    <source>
        <strain evidence="2 3">AG-B5</strain>
    </source>
</reference>
<feature type="transmembrane region" description="Helical" evidence="1">
    <location>
        <begin position="140"/>
        <end position="164"/>
    </location>
</feature>
<organism evidence="2 3">
    <name type="scientific">Basidiobolus ranarum</name>
    <dbReference type="NCBI Taxonomy" id="34480"/>
    <lineage>
        <taxon>Eukaryota</taxon>
        <taxon>Fungi</taxon>
        <taxon>Fungi incertae sedis</taxon>
        <taxon>Zoopagomycota</taxon>
        <taxon>Entomophthoromycotina</taxon>
        <taxon>Basidiobolomycetes</taxon>
        <taxon>Basidiobolales</taxon>
        <taxon>Basidiobolaceae</taxon>
        <taxon>Basidiobolus</taxon>
    </lineage>
</organism>
<protein>
    <submittedName>
        <fullName evidence="2">Uncharacterized protein</fullName>
    </submittedName>
</protein>
<gene>
    <name evidence="2" type="ORF">K7432_004157</name>
</gene>